<feature type="transmembrane region" description="Helical" evidence="2">
    <location>
        <begin position="157"/>
        <end position="174"/>
    </location>
</feature>
<keyword evidence="4" id="KW-1185">Reference proteome</keyword>
<dbReference type="Gene3D" id="1.25.10.10">
    <property type="entry name" value="Leucine-rich Repeat Variant"/>
    <property type="match status" value="1"/>
</dbReference>
<evidence type="ECO:0000256" key="2">
    <source>
        <dbReference type="SAM" id="Phobius"/>
    </source>
</evidence>
<sequence>MAIPAGAGADVSVQILLADAAAGGELAAKEQTLNCFVRAVAFGEWAGNGFGALAFLWATGVLLGGFCADLEPLDFWLATVIIFIEAFRHSPTGVADSYEQDAVTRPQIVANLTNNHWGRWLLPLAKVISSLGLAFGSAVAVWPPALSSGNQVLDPSSFIMAFTVAVLSLGSLQAPAAANNLFVGCWIDVILHILFLWYSMITTPAGLYRDLLGPRLFTSLAAGTASVLLVAVLLIGNLQFPAAVVQVLISSSRLEHLQFDYHQPQEGSISPNMLPAIKVFYVLALCQGSLYIMASSLGLFSFFPRRSLVFQSQFRGQRGAKAIDLYYEWSYAACMETGLFAAKKTMSLARFAVDSLSSNSGAIRLAAVVVLGNLLHQRETDYSRQELRSKIIRSNKKLSTLVGMLGWADVRHRYVRLTAARVIASLADSLTIAEIPGMLKSVSSLLDDDNQPARNEQGRHDEETSVQTACAKRGNAGSQHTDEQLEHRMKAKWSVLEELPLTYHDSLPIMGMVILERLAHDPDNCAEIIKAPCLISKIIALISYTPYSESNNDEQQHAICSSLNFVRRLAITGESIGVELRQELCKNPFLLNNLECVLEDSRSSPELIKLLIDILTKLALDEDARKEIGSSKVTICKLVHTFIGRDGDGPTNSYYDELLRMAAGEALANLTIESPANCLAVLEESSYELIKDLKNMLCEDEHRYIAASLLQNICAHSKDKLRHQGTGDLLTFAFPIEPYVLGLQLQTNGSGLVQKLVGILNSNRKPNPEYPRMRRVIVELVISIVKFCPRYVTIFREEGMMEALTKVERTPSKVENYRVFYGNIGVVLEGGSSLTALVATAKKLIHSATLTLGA</sequence>
<keyword evidence="2" id="KW-0812">Transmembrane</keyword>
<dbReference type="Proteomes" id="UP001341281">
    <property type="component" value="Chromosome 09"/>
</dbReference>
<dbReference type="EMBL" id="CP144753">
    <property type="protein sequence ID" value="WVZ92158.1"/>
    <property type="molecule type" value="Genomic_DNA"/>
</dbReference>
<name>A0AAQ3XAW5_PASNO</name>
<organism evidence="3 4">
    <name type="scientific">Paspalum notatum var. saurae</name>
    <dbReference type="NCBI Taxonomy" id="547442"/>
    <lineage>
        <taxon>Eukaryota</taxon>
        <taxon>Viridiplantae</taxon>
        <taxon>Streptophyta</taxon>
        <taxon>Embryophyta</taxon>
        <taxon>Tracheophyta</taxon>
        <taxon>Spermatophyta</taxon>
        <taxon>Magnoliopsida</taxon>
        <taxon>Liliopsida</taxon>
        <taxon>Poales</taxon>
        <taxon>Poaceae</taxon>
        <taxon>PACMAD clade</taxon>
        <taxon>Panicoideae</taxon>
        <taxon>Andropogonodae</taxon>
        <taxon>Paspaleae</taxon>
        <taxon>Paspalinae</taxon>
        <taxon>Paspalum</taxon>
    </lineage>
</organism>
<evidence type="ECO:0000313" key="4">
    <source>
        <dbReference type="Proteomes" id="UP001341281"/>
    </source>
</evidence>
<evidence type="ECO:0000256" key="1">
    <source>
        <dbReference type="SAM" id="MobiDB-lite"/>
    </source>
</evidence>
<evidence type="ECO:0000313" key="3">
    <source>
        <dbReference type="EMBL" id="WVZ92158.1"/>
    </source>
</evidence>
<dbReference type="SUPFAM" id="SSF48371">
    <property type="entry name" value="ARM repeat"/>
    <property type="match status" value="1"/>
</dbReference>
<reference evidence="3 4" key="1">
    <citation type="submission" date="2024-02" db="EMBL/GenBank/DDBJ databases">
        <title>High-quality chromosome-scale genome assembly of Pensacola bahiagrass (Paspalum notatum Flugge var. saurae).</title>
        <authorList>
            <person name="Vega J.M."/>
            <person name="Podio M."/>
            <person name="Orjuela J."/>
            <person name="Siena L.A."/>
            <person name="Pessino S.C."/>
            <person name="Combes M.C."/>
            <person name="Mariac C."/>
            <person name="Albertini E."/>
            <person name="Pupilli F."/>
            <person name="Ortiz J.P.A."/>
            <person name="Leblanc O."/>
        </authorList>
    </citation>
    <scope>NUCLEOTIDE SEQUENCE [LARGE SCALE GENOMIC DNA]</scope>
    <source>
        <strain evidence="3">R1</strain>
        <tissue evidence="3">Leaf</tissue>
    </source>
</reference>
<feature type="region of interest" description="Disordered" evidence="1">
    <location>
        <begin position="446"/>
        <end position="482"/>
    </location>
</feature>
<dbReference type="InterPro" id="IPR016024">
    <property type="entry name" value="ARM-type_fold"/>
</dbReference>
<feature type="transmembrane region" description="Helical" evidence="2">
    <location>
        <begin position="220"/>
        <end position="249"/>
    </location>
</feature>
<evidence type="ECO:0008006" key="5">
    <source>
        <dbReference type="Google" id="ProtNLM"/>
    </source>
</evidence>
<feature type="transmembrane region" description="Helical" evidence="2">
    <location>
        <begin position="124"/>
        <end position="145"/>
    </location>
</feature>
<keyword evidence="2" id="KW-0472">Membrane</keyword>
<gene>
    <name evidence="3" type="ORF">U9M48_038245</name>
</gene>
<protein>
    <recommendedName>
        <fullName evidence="5">BLE2 protein</fullName>
    </recommendedName>
</protein>
<dbReference type="AlphaFoldDB" id="A0AAQ3XAW5"/>
<feature type="transmembrane region" description="Helical" evidence="2">
    <location>
        <begin position="279"/>
        <end position="303"/>
    </location>
</feature>
<feature type="transmembrane region" description="Helical" evidence="2">
    <location>
        <begin position="181"/>
        <end position="200"/>
    </location>
</feature>
<dbReference type="PANTHER" id="PTHR33115:SF43">
    <property type="entry name" value="BLE2 PROTEIN"/>
    <property type="match status" value="1"/>
</dbReference>
<accession>A0AAQ3XAW5</accession>
<dbReference type="PANTHER" id="PTHR33115">
    <property type="entry name" value="ARM REPEAT SUPERFAMILY PROTEIN"/>
    <property type="match status" value="1"/>
</dbReference>
<proteinExistence type="predicted"/>
<keyword evidence="2" id="KW-1133">Transmembrane helix</keyword>
<dbReference type="InterPro" id="IPR011989">
    <property type="entry name" value="ARM-like"/>
</dbReference>